<reference evidence="8" key="2">
    <citation type="submission" date="2020-09" db="EMBL/GenBank/DDBJ databases">
        <authorList>
            <person name="Sun Q."/>
            <person name="Zhou Y."/>
        </authorList>
    </citation>
    <scope>NUCLEOTIDE SEQUENCE</scope>
    <source>
        <strain evidence="8">CGMCC 1.15095</strain>
    </source>
</reference>
<feature type="domain" description="Major facilitator superfamily (MFS) profile" evidence="7">
    <location>
        <begin position="1"/>
        <end position="413"/>
    </location>
</feature>
<name>A0A916TSA7_9SPHN</name>
<dbReference type="GO" id="GO:0016020">
    <property type="term" value="C:membrane"/>
    <property type="evidence" value="ECO:0007669"/>
    <property type="project" value="UniProtKB-SubCell"/>
</dbReference>
<organism evidence="8 9">
    <name type="scientific">Novosphingobium endophyticum</name>
    <dbReference type="NCBI Taxonomy" id="1955250"/>
    <lineage>
        <taxon>Bacteria</taxon>
        <taxon>Pseudomonadati</taxon>
        <taxon>Pseudomonadota</taxon>
        <taxon>Alphaproteobacteria</taxon>
        <taxon>Sphingomonadales</taxon>
        <taxon>Sphingomonadaceae</taxon>
        <taxon>Novosphingobium</taxon>
    </lineage>
</organism>
<dbReference type="Gene3D" id="1.20.1250.20">
    <property type="entry name" value="MFS general substrate transporter like domains"/>
    <property type="match status" value="1"/>
</dbReference>
<evidence type="ECO:0000256" key="4">
    <source>
        <dbReference type="ARBA" id="ARBA00022989"/>
    </source>
</evidence>
<keyword evidence="4 6" id="KW-1133">Transmembrane helix</keyword>
<feature type="transmembrane region" description="Helical" evidence="6">
    <location>
        <begin position="38"/>
        <end position="56"/>
    </location>
</feature>
<dbReference type="GO" id="GO:0022857">
    <property type="term" value="F:transmembrane transporter activity"/>
    <property type="evidence" value="ECO:0007669"/>
    <property type="project" value="InterPro"/>
</dbReference>
<feature type="transmembrane region" description="Helical" evidence="6">
    <location>
        <begin position="386"/>
        <end position="408"/>
    </location>
</feature>
<accession>A0A916TSA7</accession>
<dbReference type="InterPro" id="IPR011701">
    <property type="entry name" value="MFS"/>
</dbReference>
<gene>
    <name evidence="8" type="ORF">GCM10011494_20260</name>
</gene>
<dbReference type="CDD" id="cd17328">
    <property type="entry name" value="MFS_spinster_like"/>
    <property type="match status" value="1"/>
</dbReference>
<feature type="transmembrane region" description="Helical" evidence="6">
    <location>
        <begin position="68"/>
        <end position="86"/>
    </location>
</feature>
<feature type="transmembrane region" description="Helical" evidence="6">
    <location>
        <begin position="92"/>
        <end position="114"/>
    </location>
</feature>
<evidence type="ECO:0000256" key="2">
    <source>
        <dbReference type="ARBA" id="ARBA00022448"/>
    </source>
</evidence>
<evidence type="ECO:0000259" key="7">
    <source>
        <dbReference type="PROSITE" id="PS50850"/>
    </source>
</evidence>
<keyword evidence="5 6" id="KW-0472">Membrane</keyword>
<feature type="transmembrane region" description="Helical" evidence="6">
    <location>
        <begin position="258"/>
        <end position="283"/>
    </location>
</feature>
<dbReference type="InterPro" id="IPR020846">
    <property type="entry name" value="MFS_dom"/>
</dbReference>
<dbReference type="PANTHER" id="PTHR23505">
    <property type="entry name" value="SPINSTER"/>
    <property type="match status" value="1"/>
</dbReference>
<evidence type="ECO:0000256" key="3">
    <source>
        <dbReference type="ARBA" id="ARBA00022692"/>
    </source>
</evidence>
<proteinExistence type="predicted"/>
<dbReference type="AlphaFoldDB" id="A0A916TSA7"/>
<feature type="transmembrane region" description="Helical" evidence="6">
    <location>
        <begin position="352"/>
        <end position="374"/>
    </location>
</feature>
<evidence type="ECO:0000256" key="6">
    <source>
        <dbReference type="SAM" id="Phobius"/>
    </source>
</evidence>
<evidence type="ECO:0000313" key="9">
    <source>
        <dbReference type="Proteomes" id="UP000608154"/>
    </source>
</evidence>
<keyword evidence="9" id="KW-1185">Reference proteome</keyword>
<dbReference type="SUPFAM" id="SSF103473">
    <property type="entry name" value="MFS general substrate transporter"/>
    <property type="match status" value="1"/>
</dbReference>
<evidence type="ECO:0000256" key="1">
    <source>
        <dbReference type="ARBA" id="ARBA00004141"/>
    </source>
</evidence>
<dbReference type="Pfam" id="PF07690">
    <property type="entry name" value="MFS_1"/>
    <property type="match status" value="1"/>
</dbReference>
<keyword evidence="3 6" id="KW-0812">Transmembrane</keyword>
<feature type="transmembrane region" description="Helical" evidence="6">
    <location>
        <begin position="172"/>
        <end position="190"/>
    </location>
</feature>
<dbReference type="EMBL" id="BMHK01000011">
    <property type="protein sequence ID" value="GGC01670.1"/>
    <property type="molecule type" value="Genomic_DNA"/>
</dbReference>
<sequence>MVLVLLVVGITSYLDRNIVSLLVEPIKADLDLTDTEVSILQGMAYAVFYVAFGLPFGAMVDRFNRRRLLAFGIALWSVMTAAGGFADTYWELFAARAGVGIGEACLAPAAFSLIADYFPPSRRGRAMSVYNMANYLGGGASMLIGGLVLKALGGVGTAYLPYIGEIASWKGTFIIIGAPGILLSALMFTVREPERRQVTLSCTGSSEGFIEHMRNAPRVYATVHIVSAFTAFTGYAVAGWIPTYFVRIFGMQVAEAGVMIGPVAALAGMAGCVSSGFLTDWLVARDVRGGRFVVPLAWWPLALAALVVIVFAGGRSMALAGVALFFFGSGLGLASVAPTIHDITPNQFRGRATSLHFVLSGLLGMTAAVTLVALVNDYLFKDPNALGKSMIVVLTPIIFASFIACLSCRNAYEERRRHYLQANN</sequence>
<evidence type="ECO:0000313" key="8">
    <source>
        <dbReference type="EMBL" id="GGC01670.1"/>
    </source>
</evidence>
<dbReference type="InterPro" id="IPR036259">
    <property type="entry name" value="MFS_trans_sf"/>
</dbReference>
<reference evidence="8" key="1">
    <citation type="journal article" date="2014" name="Int. J. Syst. Evol. Microbiol.">
        <title>Complete genome sequence of Corynebacterium casei LMG S-19264T (=DSM 44701T), isolated from a smear-ripened cheese.</title>
        <authorList>
            <consortium name="US DOE Joint Genome Institute (JGI-PGF)"/>
            <person name="Walter F."/>
            <person name="Albersmeier A."/>
            <person name="Kalinowski J."/>
            <person name="Ruckert C."/>
        </authorList>
    </citation>
    <scope>NUCLEOTIDE SEQUENCE</scope>
    <source>
        <strain evidence="8">CGMCC 1.15095</strain>
    </source>
</reference>
<dbReference type="PANTHER" id="PTHR23505:SF79">
    <property type="entry name" value="PROTEIN SPINSTER"/>
    <property type="match status" value="1"/>
</dbReference>
<dbReference type="Proteomes" id="UP000608154">
    <property type="component" value="Unassembled WGS sequence"/>
</dbReference>
<comment type="subcellular location">
    <subcellularLocation>
        <location evidence="1">Membrane</location>
        <topology evidence="1">Multi-pass membrane protein</topology>
    </subcellularLocation>
</comment>
<comment type="caution">
    <text evidence="8">The sequence shown here is derived from an EMBL/GenBank/DDBJ whole genome shotgun (WGS) entry which is preliminary data.</text>
</comment>
<feature type="transmembrane region" description="Helical" evidence="6">
    <location>
        <begin position="135"/>
        <end position="160"/>
    </location>
</feature>
<feature type="transmembrane region" description="Helical" evidence="6">
    <location>
        <begin position="318"/>
        <end position="340"/>
    </location>
</feature>
<dbReference type="PROSITE" id="PS50850">
    <property type="entry name" value="MFS"/>
    <property type="match status" value="1"/>
</dbReference>
<feature type="transmembrane region" description="Helical" evidence="6">
    <location>
        <begin position="292"/>
        <end position="312"/>
    </location>
</feature>
<keyword evidence="2" id="KW-0813">Transport</keyword>
<dbReference type="InterPro" id="IPR044770">
    <property type="entry name" value="MFS_spinster-like"/>
</dbReference>
<evidence type="ECO:0000256" key="5">
    <source>
        <dbReference type="ARBA" id="ARBA00023136"/>
    </source>
</evidence>
<protein>
    <submittedName>
        <fullName evidence="8">MFS transporter</fullName>
    </submittedName>
</protein>
<feature type="transmembrane region" description="Helical" evidence="6">
    <location>
        <begin position="219"/>
        <end position="238"/>
    </location>
</feature>